<accession>A0ABN8TPB8</accession>
<keyword evidence="2" id="KW-1185">Reference proteome</keyword>
<protein>
    <recommendedName>
        <fullName evidence="3">Adenosine deaminase</fullName>
    </recommendedName>
</protein>
<comment type="caution">
    <text evidence="1">The sequence shown here is derived from an EMBL/GenBank/DDBJ whole genome shotgun (WGS) entry which is preliminary data.</text>
</comment>
<dbReference type="SUPFAM" id="SSF51556">
    <property type="entry name" value="Metallo-dependent hydrolases"/>
    <property type="match status" value="1"/>
</dbReference>
<dbReference type="InterPro" id="IPR032466">
    <property type="entry name" value="Metal_Hydrolase"/>
</dbReference>
<proteinExistence type="predicted"/>
<gene>
    <name evidence="1" type="ORF">VAE063_530002</name>
</gene>
<reference evidence="1" key="1">
    <citation type="submission" date="2022-06" db="EMBL/GenBank/DDBJ databases">
        <authorList>
            <person name="Goudenege D."/>
            <person name="Le Roux F."/>
        </authorList>
    </citation>
    <scope>NUCLEOTIDE SEQUENCE</scope>
    <source>
        <strain evidence="1">12-063</strain>
    </source>
</reference>
<dbReference type="InterPro" id="IPR006330">
    <property type="entry name" value="Ado/ade_deaminase"/>
</dbReference>
<dbReference type="Proteomes" id="UP001152658">
    <property type="component" value="Unassembled WGS sequence"/>
</dbReference>
<sequence>MITKLRDGFVSWRGDRFEVKNEKLGLWLALLAQIDPAWIIGCGYAELIDNKTISIEQVVKLTLQQCPNALPKRFDGEPVADNHVHLGGHGHYSLSMAAFALHLDKRPSSDKSRWPFRQEHSLFNSESIDVTCLPVLLHRLFGLIISNSERKVWDKKSSSYDWKSLNTYRISRHASEFTGLHPKDDISALMNAAANLDHHASWILITTAISLLLRRVRNPHSKKCLTAFIVTSSILRNYMVVSGVGLGDFVRYFNFNYRKPVSSINYREQSQLYDLEEYTFREFRISDSDYRAFHKLAQSYLENGKDKQVHFVYHFTRGFSKQEQNRRYAIARKQSKETVRTIQSFSSSLTFGAFPILKRDTLEYGQVDLRAMLRGFDVAGNENELPIEVFAPALRVLRNAKHKFRFPSEVRLRQPFITLHAGEDFSHILSGLRAVDEAVRFCEYQPGDRIGHGLALGVDVHNWISRQQHIYLPLQEHLDNLVWCYHIGLELVAKNPQFQPALLIISEKIRHFCVELHNQEFSPRLLYQAWQMRRNCPITVEQNAECLDDEYLLWVPDAKLIQLSKKANPQSQSKSAYALWQDYLSRRRHDFDHDQIVSISYEKDISINRLHYDKRELADSLSNAELDLIQGIQDFMLEKVSQSQWILEACPTSNIYIGRLNNYHEHPIFRWTPPNRENLNPGGSSNKFGIRTGAVRVCINTDDAGLMPTTLENEHRVIKQCAMTYESVSESDAHQWIETIRRTGVEVFRSNHLNWSNTV</sequence>
<dbReference type="EMBL" id="CALYLK010000090">
    <property type="protein sequence ID" value="CAH8207201.1"/>
    <property type="molecule type" value="Genomic_DNA"/>
</dbReference>
<dbReference type="PANTHER" id="PTHR11409:SF43">
    <property type="entry name" value="ADENOSINE DEAMINASE"/>
    <property type="match status" value="1"/>
</dbReference>
<evidence type="ECO:0008006" key="3">
    <source>
        <dbReference type="Google" id="ProtNLM"/>
    </source>
</evidence>
<organism evidence="1 2">
    <name type="scientific">Vibrio aestuarianus</name>
    <dbReference type="NCBI Taxonomy" id="28171"/>
    <lineage>
        <taxon>Bacteria</taxon>
        <taxon>Pseudomonadati</taxon>
        <taxon>Pseudomonadota</taxon>
        <taxon>Gammaproteobacteria</taxon>
        <taxon>Vibrionales</taxon>
        <taxon>Vibrionaceae</taxon>
        <taxon>Vibrio</taxon>
    </lineage>
</organism>
<evidence type="ECO:0000313" key="2">
    <source>
        <dbReference type="Proteomes" id="UP001152658"/>
    </source>
</evidence>
<dbReference type="NCBIfam" id="NF041744">
    <property type="entry name" value="RdrB"/>
    <property type="match status" value="1"/>
</dbReference>
<evidence type="ECO:0000313" key="1">
    <source>
        <dbReference type="EMBL" id="CAH8207201.1"/>
    </source>
</evidence>
<dbReference type="Gene3D" id="3.20.20.140">
    <property type="entry name" value="Metal-dependent hydrolases"/>
    <property type="match status" value="2"/>
</dbReference>
<dbReference type="PANTHER" id="PTHR11409">
    <property type="entry name" value="ADENOSINE DEAMINASE"/>
    <property type="match status" value="1"/>
</dbReference>
<name>A0ABN8TPB8_9VIBR</name>